<dbReference type="OrthoDB" id="2954591at2759"/>
<sequence length="130" mass="13455">MPVTRSLNALLGMLLLLTPLALSQGGVGSCHPYPGAVAPDCLQLIGDNLGNDSPLACSDGLATINLRQCSITTKCAAGETEVVRDDVVRRALTSIGACALNDYGSISGSYTDENGAKTCYLYPGNESQCD</sequence>
<dbReference type="Proteomes" id="UP000027222">
    <property type="component" value="Unassembled WGS sequence"/>
</dbReference>
<evidence type="ECO:0000256" key="1">
    <source>
        <dbReference type="SAM" id="SignalP"/>
    </source>
</evidence>
<organism evidence="2 3">
    <name type="scientific">Galerina marginata (strain CBS 339.88)</name>
    <dbReference type="NCBI Taxonomy" id="685588"/>
    <lineage>
        <taxon>Eukaryota</taxon>
        <taxon>Fungi</taxon>
        <taxon>Dikarya</taxon>
        <taxon>Basidiomycota</taxon>
        <taxon>Agaricomycotina</taxon>
        <taxon>Agaricomycetes</taxon>
        <taxon>Agaricomycetidae</taxon>
        <taxon>Agaricales</taxon>
        <taxon>Agaricineae</taxon>
        <taxon>Strophariaceae</taxon>
        <taxon>Galerina</taxon>
    </lineage>
</organism>
<gene>
    <name evidence="2" type="ORF">GALMADRAFT_160479</name>
</gene>
<dbReference type="PROSITE" id="PS51257">
    <property type="entry name" value="PROKAR_LIPOPROTEIN"/>
    <property type="match status" value="1"/>
</dbReference>
<feature type="signal peptide" evidence="1">
    <location>
        <begin position="1"/>
        <end position="23"/>
    </location>
</feature>
<dbReference type="EMBL" id="KL142403">
    <property type="protein sequence ID" value="KDR69164.1"/>
    <property type="molecule type" value="Genomic_DNA"/>
</dbReference>
<dbReference type="HOGENOM" id="CLU_141149_0_0_1"/>
<reference evidence="3" key="1">
    <citation type="journal article" date="2014" name="Proc. Natl. Acad. Sci. U.S.A.">
        <title>Extensive sampling of basidiomycete genomes demonstrates inadequacy of the white-rot/brown-rot paradigm for wood decay fungi.</title>
        <authorList>
            <person name="Riley R."/>
            <person name="Salamov A.A."/>
            <person name="Brown D.W."/>
            <person name="Nagy L.G."/>
            <person name="Floudas D."/>
            <person name="Held B.W."/>
            <person name="Levasseur A."/>
            <person name="Lombard V."/>
            <person name="Morin E."/>
            <person name="Otillar R."/>
            <person name="Lindquist E.A."/>
            <person name="Sun H."/>
            <person name="LaButti K.M."/>
            <person name="Schmutz J."/>
            <person name="Jabbour D."/>
            <person name="Luo H."/>
            <person name="Baker S.E."/>
            <person name="Pisabarro A.G."/>
            <person name="Walton J.D."/>
            <person name="Blanchette R.A."/>
            <person name="Henrissat B."/>
            <person name="Martin F."/>
            <person name="Cullen D."/>
            <person name="Hibbett D.S."/>
            <person name="Grigoriev I.V."/>
        </authorList>
    </citation>
    <scope>NUCLEOTIDE SEQUENCE [LARGE SCALE GENOMIC DNA]</scope>
    <source>
        <strain evidence="3">CBS 339.88</strain>
    </source>
</reference>
<evidence type="ECO:0000313" key="2">
    <source>
        <dbReference type="EMBL" id="KDR69164.1"/>
    </source>
</evidence>
<proteinExistence type="predicted"/>
<dbReference type="AlphaFoldDB" id="A0A067SN76"/>
<accession>A0A067SN76</accession>
<protein>
    <recommendedName>
        <fullName evidence="4">Secreted protein</fullName>
    </recommendedName>
</protein>
<keyword evidence="1" id="KW-0732">Signal</keyword>
<feature type="chain" id="PRO_5001648514" description="Secreted protein" evidence="1">
    <location>
        <begin position="24"/>
        <end position="130"/>
    </location>
</feature>
<evidence type="ECO:0008006" key="4">
    <source>
        <dbReference type="Google" id="ProtNLM"/>
    </source>
</evidence>
<keyword evidence="3" id="KW-1185">Reference proteome</keyword>
<name>A0A067SN76_GALM3</name>
<evidence type="ECO:0000313" key="3">
    <source>
        <dbReference type="Proteomes" id="UP000027222"/>
    </source>
</evidence>